<organism evidence="3 4">
    <name type="scientific">Cenarchaeum symbiosum (strain A)</name>
    <dbReference type="NCBI Taxonomy" id="414004"/>
    <lineage>
        <taxon>Archaea</taxon>
        <taxon>Nitrososphaerota</taxon>
        <taxon>Candidatus Cenarchaeales</taxon>
        <taxon>Candidatus Cenarchaeaceae</taxon>
        <taxon>Candidatus Cenarchaeum</taxon>
    </lineage>
</organism>
<dbReference type="Gene3D" id="3.40.50.12370">
    <property type="match status" value="1"/>
</dbReference>
<comment type="similarity">
    <text evidence="1">Belongs to the universal stress protein A family.</text>
</comment>
<dbReference type="AlphaFoldDB" id="A0RX81"/>
<evidence type="ECO:0000256" key="1">
    <source>
        <dbReference type="ARBA" id="ARBA00008791"/>
    </source>
</evidence>
<evidence type="ECO:0000313" key="3">
    <source>
        <dbReference type="EMBL" id="ABK77948.1"/>
    </source>
</evidence>
<accession>A0RX81</accession>
<dbReference type="EnsemblBacteria" id="ABK77948">
    <property type="protein sequence ID" value="ABK77948"/>
    <property type="gene ID" value="CENSYa_1325"/>
</dbReference>
<dbReference type="KEGG" id="csy:CENSYa_1325"/>
<gene>
    <name evidence="3" type="ordered locus">CENSYa_1325</name>
</gene>
<dbReference type="Pfam" id="PF00582">
    <property type="entry name" value="Usp"/>
    <property type="match status" value="1"/>
</dbReference>
<evidence type="ECO:0000313" key="4">
    <source>
        <dbReference type="Proteomes" id="UP000000758"/>
    </source>
</evidence>
<dbReference type="PANTHER" id="PTHR46268:SF25">
    <property type="entry name" value="USPA DOMAIN PROTEIN"/>
    <property type="match status" value="1"/>
</dbReference>
<name>A0RX81_CENSY</name>
<sequence>MIYTGTVREIKKILVPIDGSPNSKRGLEMAITLARQCGATLTGLISIETPPVSELKGVGSVSKSVQQEAKGFLEEAKTASARKGIVFRSKLVHGNIGYNIIREAHSKDGPFDLVVVGSRGRSRTREAFFGSVSNYVVHESKVPVLVVK</sequence>
<dbReference type="EMBL" id="DP000238">
    <property type="protein sequence ID" value="ABK77948.1"/>
    <property type="molecule type" value="Genomic_DNA"/>
</dbReference>
<dbReference type="SUPFAM" id="SSF52402">
    <property type="entry name" value="Adenine nucleotide alpha hydrolases-like"/>
    <property type="match status" value="1"/>
</dbReference>
<dbReference type="Proteomes" id="UP000000758">
    <property type="component" value="Chromosome"/>
</dbReference>
<dbReference type="PRINTS" id="PR01438">
    <property type="entry name" value="UNVRSLSTRESS"/>
</dbReference>
<proteinExistence type="inferred from homology"/>
<feature type="domain" description="UspA" evidence="2">
    <location>
        <begin position="10"/>
        <end position="148"/>
    </location>
</feature>
<reference evidence="3 4" key="1">
    <citation type="journal article" date="2006" name="Proc. Natl. Acad. Sci. U.S.A.">
        <title>Genomic analysis of the uncultivated marine crenarchaeote Cenarchaeum symbiosum.</title>
        <authorList>
            <person name="Hallam S.J."/>
            <person name="Konstantinidis K.T."/>
            <person name="Putnam N."/>
            <person name="Schleper C."/>
            <person name="Watanabe Y."/>
            <person name="Sugahara J."/>
            <person name="Preston C."/>
            <person name="de la Torre J."/>
            <person name="Richardson P.M."/>
            <person name="DeLong E.F."/>
        </authorList>
    </citation>
    <scope>NUCLEOTIDE SEQUENCE [LARGE SCALE GENOMIC DNA]</scope>
    <source>
        <strain evidence="4">A</strain>
    </source>
</reference>
<evidence type="ECO:0000259" key="2">
    <source>
        <dbReference type="Pfam" id="PF00582"/>
    </source>
</evidence>
<protein>
    <submittedName>
        <fullName evidence="3">Universal stress protein</fullName>
    </submittedName>
</protein>
<dbReference type="InterPro" id="IPR006016">
    <property type="entry name" value="UspA"/>
</dbReference>
<dbReference type="PANTHER" id="PTHR46268">
    <property type="entry name" value="STRESS RESPONSE PROTEIN NHAX"/>
    <property type="match status" value="1"/>
</dbReference>
<dbReference type="InterPro" id="IPR006015">
    <property type="entry name" value="Universal_stress_UspA"/>
</dbReference>
<keyword evidence="4" id="KW-1185">Reference proteome</keyword>
<dbReference type="CDD" id="cd00293">
    <property type="entry name" value="USP-like"/>
    <property type="match status" value="1"/>
</dbReference>
<dbReference type="HOGENOM" id="CLU_049301_16_2_2"/>
<dbReference type="STRING" id="414004.CENSYa_1325"/>